<accession>A0A1F7XK87</accession>
<reference evidence="1 2" key="1">
    <citation type="journal article" date="2016" name="Nat. Commun.">
        <title>Thousands of microbial genomes shed light on interconnected biogeochemical processes in an aquifer system.</title>
        <authorList>
            <person name="Anantharaman K."/>
            <person name="Brown C.T."/>
            <person name="Hug L.A."/>
            <person name="Sharon I."/>
            <person name="Castelle C.J."/>
            <person name="Probst A.J."/>
            <person name="Thomas B.C."/>
            <person name="Singh A."/>
            <person name="Wilkins M.J."/>
            <person name="Karaoz U."/>
            <person name="Brodie E.L."/>
            <person name="Williams K.H."/>
            <person name="Hubbard S.S."/>
            <person name="Banfield J.F."/>
        </authorList>
    </citation>
    <scope>NUCLEOTIDE SEQUENCE [LARGE SCALE GENOMIC DNA]</scope>
</reference>
<sequence length="209" mass="23353">MNLLKRVPPLNVKRAFVAADKLKLSRRKGTKFLPKLARSQFLSKLSHSKYSTNKLSQKQLDDIVAEGSKGRLKAYNNSNWWLASATINELGVWRQAGGLPSAWTCCSLEQTAAYVKKAIKNNSKRMRARSKRAIPRIMDFADIISSDEYLFPIVFEGGTGTKGRTWCLKKMAGDIDDGSMRAIALVLSGYKTLNIYLGKPKASKRPKLV</sequence>
<dbReference type="Proteomes" id="UP000177382">
    <property type="component" value="Unassembled WGS sequence"/>
</dbReference>
<evidence type="ECO:0000313" key="1">
    <source>
        <dbReference type="EMBL" id="OGM15420.1"/>
    </source>
</evidence>
<organism evidence="1 2">
    <name type="scientific">Candidatus Woesebacteria bacterium RBG_16_42_24</name>
    <dbReference type="NCBI Taxonomy" id="1802485"/>
    <lineage>
        <taxon>Bacteria</taxon>
        <taxon>Candidatus Woeseibacteriota</taxon>
    </lineage>
</organism>
<dbReference type="EMBL" id="MGFX01000006">
    <property type="protein sequence ID" value="OGM15420.1"/>
    <property type="molecule type" value="Genomic_DNA"/>
</dbReference>
<name>A0A1F7XK87_9BACT</name>
<gene>
    <name evidence="1" type="ORF">A2V97_02210</name>
</gene>
<dbReference type="AlphaFoldDB" id="A0A1F7XK87"/>
<protein>
    <submittedName>
        <fullName evidence="1">Uncharacterized protein</fullName>
    </submittedName>
</protein>
<proteinExistence type="predicted"/>
<comment type="caution">
    <text evidence="1">The sequence shown here is derived from an EMBL/GenBank/DDBJ whole genome shotgun (WGS) entry which is preliminary data.</text>
</comment>
<dbReference type="STRING" id="1802485.A2V97_02210"/>
<evidence type="ECO:0000313" key="2">
    <source>
        <dbReference type="Proteomes" id="UP000177382"/>
    </source>
</evidence>